<comment type="caution">
    <text evidence="1">The sequence shown here is derived from an EMBL/GenBank/DDBJ whole genome shotgun (WGS) entry which is preliminary data.</text>
</comment>
<dbReference type="InterPro" id="IPR011009">
    <property type="entry name" value="Kinase-like_dom_sf"/>
</dbReference>
<evidence type="ECO:0008006" key="3">
    <source>
        <dbReference type="Google" id="ProtNLM"/>
    </source>
</evidence>
<protein>
    <recommendedName>
        <fullName evidence="3">Protein kinase domain-containing protein</fullName>
    </recommendedName>
</protein>
<dbReference type="EMBL" id="JABCJD010000013">
    <property type="protein sequence ID" value="NVO29298.1"/>
    <property type="molecule type" value="Genomic_DNA"/>
</dbReference>
<accession>A0ABX2PIS1</accession>
<gene>
    <name evidence="1" type="ORF">HJ526_17900</name>
</gene>
<name>A0ABX2PIS1_9RHOB</name>
<dbReference type="SUPFAM" id="SSF56112">
    <property type="entry name" value="Protein kinase-like (PK-like)"/>
    <property type="match status" value="1"/>
</dbReference>
<dbReference type="RefSeq" id="WP_176855989.1">
    <property type="nucleotide sequence ID" value="NZ_JABCJD010000013.1"/>
</dbReference>
<organism evidence="1 2">
    <name type="scientific">Donghicola mangrovi</name>
    <dbReference type="NCBI Taxonomy" id="2729614"/>
    <lineage>
        <taxon>Bacteria</taxon>
        <taxon>Pseudomonadati</taxon>
        <taxon>Pseudomonadota</taxon>
        <taxon>Alphaproteobacteria</taxon>
        <taxon>Rhodobacterales</taxon>
        <taxon>Roseobacteraceae</taxon>
        <taxon>Donghicola</taxon>
    </lineage>
</organism>
<proteinExistence type="predicted"/>
<keyword evidence="2" id="KW-1185">Reference proteome</keyword>
<sequence length="194" mass="21267">MAGRARQADADVTLNLAEAMAAFGLGDRAGAVALGRRSWRVRDGAEDWVLKLSELAQIAGLRNEARCLDALADVECRFTETDRWAALLRPYIEGEALAAQLNAMESLSARLARLHSQGFAFCDLTPANVVCSGGICHLIDWEFCTLIGTKVEDMPLRPYSSGFTHPDLIWGRGLIRPEFDLFSLERIVETGLTA</sequence>
<dbReference type="Gene3D" id="1.10.510.10">
    <property type="entry name" value="Transferase(Phosphotransferase) domain 1"/>
    <property type="match status" value="1"/>
</dbReference>
<reference evidence="1 2" key="1">
    <citation type="submission" date="2020-04" db="EMBL/GenBank/DDBJ databases">
        <title>Donghicola sp., a member of the Rhodobacteraceae family isolated from mangrove forest in Thailand.</title>
        <authorList>
            <person name="Charoenyingcharoen P."/>
            <person name="Yukphan P."/>
        </authorList>
    </citation>
    <scope>NUCLEOTIDE SEQUENCE [LARGE SCALE GENOMIC DNA]</scope>
    <source>
        <strain evidence="1 2">C2-DW-16</strain>
    </source>
</reference>
<evidence type="ECO:0000313" key="2">
    <source>
        <dbReference type="Proteomes" id="UP000523601"/>
    </source>
</evidence>
<dbReference type="Proteomes" id="UP000523601">
    <property type="component" value="Unassembled WGS sequence"/>
</dbReference>
<evidence type="ECO:0000313" key="1">
    <source>
        <dbReference type="EMBL" id="NVO29298.1"/>
    </source>
</evidence>